<feature type="binding site" evidence="8">
    <location>
        <begin position="278"/>
        <end position="282"/>
    </location>
    <ligand>
        <name>FAD</name>
        <dbReference type="ChEBI" id="CHEBI:57692"/>
    </ligand>
</feature>
<evidence type="ECO:0000256" key="5">
    <source>
        <dbReference type="ARBA" id="ARBA00022827"/>
    </source>
</evidence>
<feature type="binding site" evidence="8">
    <location>
        <position position="238"/>
    </location>
    <ligand>
        <name>FAD</name>
        <dbReference type="ChEBI" id="CHEBI:57692"/>
    </ligand>
</feature>
<feature type="binding site" evidence="8">
    <location>
        <position position="316"/>
    </location>
    <ligand>
        <name>FAD</name>
        <dbReference type="ChEBI" id="CHEBI:57692"/>
    </ligand>
</feature>
<accession>A0A2P6TBW9</accession>
<dbReference type="AlphaFoldDB" id="A0A2P6TBW9"/>
<keyword evidence="12" id="KW-1185">Reference proteome</keyword>
<evidence type="ECO:0000256" key="1">
    <source>
        <dbReference type="ARBA" id="ARBA00004305"/>
    </source>
</evidence>
<dbReference type="SUPFAM" id="SSF52402">
    <property type="entry name" value="Adenine nucleotide alpha hydrolases-like"/>
    <property type="match status" value="1"/>
</dbReference>
<keyword evidence="7" id="KW-0496">Mitochondrion</keyword>
<dbReference type="PANTHER" id="PTHR43153">
    <property type="entry name" value="ELECTRON TRANSFER FLAVOPROTEIN ALPHA"/>
    <property type="match status" value="1"/>
</dbReference>
<evidence type="ECO:0000256" key="9">
    <source>
        <dbReference type="SAM" id="SignalP"/>
    </source>
</evidence>
<evidence type="ECO:0000256" key="7">
    <source>
        <dbReference type="PIRNR" id="PIRNR000089"/>
    </source>
</evidence>
<feature type="binding site" evidence="8">
    <location>
        <begin position="264"/>
        <end position="265"/>
    </location>
    <ligand>
        <name>FAD</name>
        <dbReference type="ChEBI" id="CHEBI:57692"/>
    </ligand>
</feature>
<keyword evidence="9" id="KW-0732">Signal</keyword>
<dbReference type="STRING" id="3076.A0A2P6TBW9"/>
<keyword evidence="3 7" id="KW-0813">Transport</keyword>
<dbReference type="GO" id="GO:0005759">
    <property type="term" value="C:mitochondrial matrix"/>
    <property type="evidence" value="ECO:0007669"/>
    <property type="project" value="UniProtKB-SubCell"/>
</dbReference>
<dbReference type="PANTHER" id="PTHR43153:SF1">
    <property type="entry name" value="ELECTRON TRANSFER FLAVOPROTEIN SUBUNIT ALPHA, MITOCHONDRIAL"/>
    <property type="match status" value="1"/>
</dbReference>
<dbReference type="GO" id="GO:0033539">
    <property type="term" value="P:fatty acid beta-oxidation using acyl-CoA dehydrogenase"/>
    <property type="evidence" value="ECO:0007669"/>
    <property type="project" value="TreeGrafter"/>
</dbReference>
<dbReference type="FunFam" id="3.40.50.620:FF:000041">
    <property type="entry name" value="Electron transfer flavoprotein alpha subunit"/>
    <property type="match status" value="1"/>
</dbReference>
<evidence type="ECO:0000313" key="11">
    <source>
        <dbReference type="EMBL" id="PRW18379.1"/>
    </source>
</evidence>
<comment type="similarity">
    <text evidence="2 7">Belongs to the ETF alpha-subunit/FixB family.</text>
</comment>
<comment type="caution">
    <text evidence="11">The sequence shown here is derived from an EMBL/GenBank/DDBJ whole genome shotgun (WGS) entry which is preliminary data.</text>
</comment>
<dbReference type="InterPro" id="IPR033947">
    <property type="entry name" value="ETF_alpha_N"/>
</dbReference>
<reference evidence="11 12" key="1">
    <citation type="journal article" date="2018" name="Plant J.">
        <title>Genome sequences of Chlorella sorokiniana UTEX 1602 and Micractinium conductrix SAG 241.80: implications to maltose excretion by a green alga.</title>
        <authorList>
            <person name="Arriola M.B."/>
            <person name="Velmurugan N."/>
            <person name="Zhang Y."/>
            <person name="Plunkett M.H."/>
            <person name="Hondzo H."/>
            <person name="Barney B.M."/>
        </authorList>
    </citation>
    <scope>NUCLEOTIDE SEQUENCE [LARGE SCALE GENOMIC DNA]</scope>
    <source>
        <strain evidence="12">UTEX 1602</strain>
    </source>
</reference>
<dbReference type="InterPro" id="IPR001308">
    <property type="entry name" value="ETF_a/FixB"/>
</dbReference>
<dbReference type="PIRSF" id="PIRSF000089">
    <property type="entry name" value="Electra_flavoP_a"/>
    <property type="match status" value="1"/>
</dbReference>
<organism evidence="11 12">
    <name type="scientific">Chlorella sorokiniana</name>
    <name type="common">Freshwater green alga</name>
    <dbReference type="NCBI Taxonomy" id="3076"/>
    <lineage>
        <taxon>Eukaryota</taxon>
        <taxon>Viridiplantae</taxon>
        <taxon>Chlorophyta</taxon>
        <taxon>core chlorophytes</taxon>
        <taxon>Trebouxiophyceae</taxon>
        <taxon>Chlorellales</taxon>
        <taxon>Chlorellaceae</taxon>
        <taxon>Chlorella clade</taxon>
        <taxon>Chlorella</taxon>
    </lineage>
</organism>
<gene>
    <name evidence="11" type="ORF">C2E21_9363</name>
</gene>
<evidence type="ECO:0000256" key="8">
    <source>
        <dbReference type="PIRSR" id="PIRSR000089-1"/>
    </source>
</evidence>
<dbReference type="EMBL" id="LHPG02000026">
    <property type="protein sequence ID" value="PRW18379.1"/>
    <property type="molecule type" value="Genomic_DNA"/>
</dbReference>
<keyword evidence="6 7" id="KW-0249">Electron transport</keyword>
<proteinExistence type="inferred from homology"/>
<dbReference type="Pfam" id="PF01012">
    <property type="entry name" value="ETF"/>
    <property type="match status" value="1"/>
</dbReference>
<dbReference type="SMART" id="SM00893">
    <property type="entry name" value="ETF"/>
    <property type="match status" value="1"/>
</dbReference>
<dbReference type="FunFam" id="3.40.50.1220:FF:000001">
    <property type="entry name" value="Electron transfer flavoprotein, alpha subunit"/>
    <property type="match status" value="1"/>
</dbReference>
<dbReference type="InterPro" id="IPR014731">
    <property type="entry name" value="ETF_asu_C"/>
</dbReference>
<dbReference type="Gene3D" id="3.40.50.1220">
    <property type="entry name" value="TPP-binding domain"/>
    <property type="match status" value="1"/>
</dbReference>
<keyword evidence="5 7" id="KW-0274">FAD</keyword>
<evidence type="ECO:0000256" key="6">
    <source>
        <dbReference type="ARBA" id="ARBA00022982"/>
    </source>
</evidence>
<keyword evidence="4 7" id="KW-0285">Flavoprotein</keyword>
<dbReference type="Proteomes" id="UP000239899">
    <property type="component" value="Unassembled WGS sequence"/>
</dbReference>
<name>A0A2P6TBW9_CHLSO</name>
<sequence length="351" mass="35396">MALAGGWAALLRPARALSARATQGLRSLSTLVLAEHKGGALQPNTLHTLSAARALGGPVTVLVAGHGIGPVAEAAAKAEGVASVLTADDPCLAHGLAEPAAGLLAAVEQRRGFSHVLAPSSTFGRNVLPRAAALLDVQAVADVLEIRDPDTFVRPIYAGNALATVKALGQGPRLLTVRPTAFAAAPASGGSAQVEAVSADELLAAQQAAGSSEWVAEDVRKSDRPELGQARVVVSGGRALKSAENFTTMLGALADQLGAAVGASRAAVDAGYAPNDLQVGQTGKVVAPDLYIAVGISGAIQHVAGMSSSKVIVAINSDGDAPIFQIADYGLCGDLFKLLPELEAELAKAKQ</sequence>
<feature type="chain" id="PRO_5015140453" description="Electron transfer flavoprotein subunit alpha" evidence="9">
    <location>
        <begin position="17"/>
        <end position="351"/>
    </location>
</feature>
<evidence type="ECO:0000256" key="2">
    <source>
        <dbReference type="ARBA" id="ARBA00005817"/>
    </source>
</evidence>
<dbReference type="GO" id="GO:0050660">
    <property type="term" value="F:flavin adenine dinucleotide binding"/>
    <property type="evidence" value="ECO:0007669"/>
    <property type="project" value="InterPro"/>
</dbReference>
<dbReference type="InterPro" id="IPR029035">
    <property type="entry name" value="DHS-like_NAD/FAD-binding_dom"/>
</dbReference>
<comment type="function">
    <text evidence="7">The electron transfer flavoprotein serves as a specific electron acceptor for several dehydrogenases, including five acyl-CoA dehydrogenases, glutaryl-CoA and sarcosine dehydrogenase. It transfers the electrons to the main mitochondrial respiratory chain via ETF-ubiquinone oxidoreductase (ETF dehydrogenase).</text>
</comment>
<comment type="cofactor">
    <cofactor evidence="7 8">
        <name>FAD</name>
        <dbReference type="ChEBI" id="CHEBI:57692"/>
    </cofactor>
    <text evidence="7 8">Binds 1 FAD per dimer.</text>
</comment>
<dbReference type="InterPro" id="IPR018206">
    <property type="entry name" value="ETF_asu_C_CS"/>
</dbReference>
<protein>
    <recommendedName>
        <fullName evidence="7">Electron transfer flavoprotein subunit alpha</fullName>
        <shortName evidence="7">Alpha-ETF</shortName>
    </recommendedName>
</protein>
<dbReference type="InterPro" id="IPR014729">
    <property type="entry name" value="Rossmann-like_a/b/a_fold"/>
</dbReference>
<evidence type="ECO:0000313" key="12">
    <source>
        <dbReference type="Proteomes" id="UP000239899"/>
    </source>
</evidence>
<evidence type="ECO:0000256" key="4">
    <source>
        <dbReference type="ARBA" id="ARBA00022630"/>
    </source>
</evidence>
<dbReference type="CDD" id="cd01715">
    <property type="entry name" value="ETF_alpha"/>
    <property type="match status" value="1"/>
</dbReference>
<dbReference type="SUPFAM" id="SSF52467">
    <property type="entry name" value="DHS-like NAD/FAD-binding domain"/>
    <property type="match status" value="1"/>
</dbReference>
<comment type="subcellular location">
    <subcellularLocation>
        <location evidence="1 7">Mitochondrion matrix</location>
    </subcellularLocation>
</comment>
<evidence type="ECO:0000259" key="10">
    <source>
        <dbReference type="SMART" id="SM00893"/>
    </source>
</evidence>
<dbReference type="PROSITE" id="PS00696">
    <property type="entry name" value="ETF_ALPHA"/>
    <property type="match status" value="1"/>
</dbReference>
<feature type="binding site" evidence="8">
    <location>
        <begin position="295"/>
        <end position="302"/>
    </location>
    <ligand>
        <name>FAD</name>
        <dbReference type="ChEBI" id="CHEBI:57692"/>
    </ligand>
</feature>
<comment type="subunit">
    <text evidence="7">Heterodimer of an alpha and a beta subunit.</text>
</comment>
<evidence type="ECO:0000256" key="3">
    <source>
        <dbReference type="ARBA" id="ARBA00022448"/>
    </source>
</evidence>
<dbReference type="InterPro" id="IPR014730">
    <property type="entry name" value="ETF_a/b_N"/>
</dbReference>
<feature type="domain" description="Electron transfer flavoprotein alpha/beta-subunit N-terminal" evidence="10">
    <location>
        <begin position="30"/>
        <end position="213"/>
    </location>
</feature>
<feature type="signal peptide" evidence="9">
    <location>
        <begin position="1"/>
        <end position="16"/>
    </location>
</feature>
<dbReference type="OrthoDB" id="1715808at2759"/>
<dbReference type="Pfam" id="PF00766">
    <property type="entry name" value="ETF_alpha"/>
    <property type="match status" value="1"/>
</dbReference>
<dbReference type="Gene3D" id="3.40.50.620">
    <property type="entry name" value="HUPs"/>
    <property type="match status" value="1"/>
</dbReference>
<dbReference type="GO" id="GO:0009055">
    <property type="term" value="F:electron transfer activity"/>
    <property type="evidence" value="ECO:0007669"/>
    <property type="project" value="InterPro"/>
</dbReference>